<sequence>MKFPLVTVVLVSAALLFLLWEQSREQPEPVNASRFTNLAANPVERSVAVDWVIAQIPKLCEDATGEIEGAEVHAACVSESEARTSSCRRMIYDRLPSVIASEAAFRDLFLTAANCLVPRSGLVER</sequence>
<accession>A0A2G1VKR3</accession>
<reference evidence="1 2" key="1">
    <citation type="submission" date="2017-09" db="EMBL/GenBank/DDBJ databases">
        <title>The draft genome sequences of Marinobacter guineae M3B.</title>
        <authorList>
            <person name="Cao J."/>
        </authorList>
    </citation>
    <scope>NUCLEOTIDE SEQUENCE [LARGE SCALE GENOMIC DNA]</scope>
    <source>
        <strain evidence="1 2">M3B</strain>
    </source>
</reference>
<gene>
    <name evidence="1" type="ORF">CLH62_05715</name>
</gene>
<evidence type="ECO:0000313" key="2">
    <source>
        <dbReference type="Proteomes" id="UP000229044"/>
    </source>
</evidence>
<comment type="caution">
    <text evidence="1">The sequence shown here is derived from an EMBL/GenBank/DDBJ whole genome shotgun (WGS) entry which is preliminary data.</text>
</comment>
<organism evidence="1 2">
    <name type="scientific">Marinobacter guineae</name>
    <dbReference type="NCBI Taxonomy" id="432303"/>
    <lineage>
        <taxon>Bacteria</taxon>
        <taxon>Pseudomonadati</taxon>
        <taxon>Pseudomonadota</taxon>
        <taxon>Gammaproteobacteria</taxon>
        <taxon>Pseudomonadales</taxon>
        <taxon>Marinobacteraceae</taxon>
        <taxon>Marinobacter</taxon>
    </lineage>
</organism>
<proteinExistence type="predicted"/>
<name>A0A2G1VKR3_9GAMM</name>
<dbReference type="EMBL" id="NTFI01000001">
    <property type="protein sequence ID" value="PHQ27079.1"/>
    <property type="molecule type" value="Genomic_DNA"/>
</dbReference>
<keyword evidence="2" id="KW-1185">Reference proteome</keyword>
<dbReference type="RefSeq" id="WP_099617150.1">
    <property type="nucleotide sequence ID" value="NZ_KZ319339.1"/>
</dbReference>
<evidence type="ECO:0000313" key="1">
    <source>
        <dbReference type="EMBL" id="PHQ27079.1"/>
    </source>
</evidence>
<dbReference type="Proteomes" id="UP000229044">
    <property type="component" value="Unassembled WGS sequence"/>
</dbReference>
<protein>
    <submittedName>
        <fullName evidence="1">Uncharacterized protein</fullName>
    </submittedName>
</protein>
<dbReference type="OrthoDB" id="6367234at2"/>
<dbReference type="AlphaFoldDB" id="A0A2G1VKR3"/>